<feature type="domain" description="Zn(2)-C6 fungal-type" evidence="3">
    <location>
        <begin position="5"/>
        <end position="35"/>
    </location>
</feature>
<gene>
    <name evidence="4" type="ORF">JI435_071850</name>
</gene>
<dbReference type="EMBL" id="CP069032">
    <property type="protein sequence ID" value="QRD00315.1"/>
    <property type="molecule type" value="Genomic_DNA"/>
</dbReference>
<dbReference type="InterPro" id="IPR036864">
    <property type="entry name" value="Zn2-C6_fun-type_DNA-bd_sf"/>
</dbReference>
<dbReference type="CDD" id="cd00067">
    <property type="entry name" value="GAL4"/>
    <property type="match status" value="1"/>
</dbReference>
<dbReference type="PROSITE" id="PS50048">
    <property type="entry name" value="ZN2_CY6_FUNGAL_2"/>
    <property type="match status" value="1"/>
</dbReference>
<dbReference type="VEuPathDB" id="FungiDB:JI435_071850"/>
<dbReference type="PROSITE" id="PS00463">
    <property type="entry name" value="ZN2_CY6_FUNGAL_1"/>
    <property type="match status" value="1"/>
</dbReference>
<keyword evidence="1" id="KW-0539">Nucleus</keyword>
<feature type="region of interest" description="Disordered" evidence="2">
    <location>
        <begin position="67"/>
        <end position="100"/>
    </location>
</feature>
<evidence type="ECO:0000256" key="1">
    <source>
        <dbReference type="ARBA" id="ARBA00023242"/>
    </source>
</evidence>
<dbReference type="InterPro" id="IPR001138">
    <property type="entry name" value="Zn2Cys6_DnaBD"/>
</dbReference>
<evidence type="ECO:0000259" key="3">
    <source>
        <dbReference type="PROSITE" id="PS50048"/>
    </source>
</evidence>
<evidence type="ECO:0000313" key="4">
    <source>
        <dbReference type="EMBL" id="QRD00315.1"/>
    </source>
</evidence>
<dbReference type="SMART" id="SM00066">
    <property type="entry name" value="GAL4"/>
    <property type="match status" value="1"/>
</dbReference>
<dbReference type="Gene3D" id="4.10.240.10">
    <property type="entry name" value="Zn(2)-C6 fungal-type DNA-binding domain"/>
    <property type="match status" value="1"/>
</dbReference>
<dbReference type="InterPro" id="IPR050987">
    <property type="entry name" value="AtrR-like"/>
</dbReference>
<dbReference type="Pfam" id="PF00172">
    <property type="entry name" value="Zn_clus"/>
    <property type="match status" value="1"/>
</dbReference>
<keyword evidence="5" id="KW-1185">Reference proteome</keyword>
<dbReference type="PANTHER" id="PTHR46910">
    <property type="entry name" value="TRANSCRIPTION FACTOR PDR1"/>
    <property type="match status" value="1"/>
</dbReference>
<dbReference type="GO" id="GO:0008270">
    <property type="term" value="F:zinc ion binding"/>
    <property type="evidence" value="ECO:0007669"/>
    <property type="project" value="InterPro"/>
</dbReference>
<evidence type="ECO:0000256" key="2">
    <source>
        <dbReference type="SAM" id="MobiDB-lite"/>
    </source>
</evidence>
<sequence>MAKLACQRCKRKKVKCDRGEPVCHQCITAKTECLYVERRQRPRVAQQRVAVHHLSQRLEQLEKQISHAGSETSPPMTVPRSETETPSERTTSIESVPSPKVSIMTGDGQESWIYRAASDVRRTFQSHATPVSTPTLQIDDAMLSLNDALNELGKLRIRTDACKVDLNLSVEEAKACVEVFIDLLDQMIVPDIFTSSIDLELLRVLPDIINSPYINIEPGMYVMYYNALYFGLNQIRGLGDAQAQGMYLKILEAVPAWLESNIVTEMDGHTAALTAWTATSNHDYQLSWKFHCKSCHYVKTRKIDQVDLVPAKTFEEEDKKEGARYLYWHVLSTDMLFRLFYGKPTVVRWVPRRVRPPHVLRTHNLHPSVYQVTVSVVWIRYTLLTAEILNEIDDCKNLEEDEEIRRKVDTYCDQMRGLNDEWNLETTMKEDESQDQRFLFADHVMTIYAVIIGVRRLVRRPGSPVDAVTLEAARKVVRITLDFSVDSAPPGEAQSVCIHFISFYPFCAVFALYENILACADPSDCEQDVQLLEAIGETMNEASAKRTDFSPFAATINALNQVTRSFQNERRRAKDGNFAVGETADSMPEFDMSAFPPFPEFPSFSFEDGTQPIGFVRALESDFTARNWHEGWWDAGIGDEMMGGVQSNA</sequence>
<proteinExistence type="predicted"/>
<organism evidence="4 5">
    <name type="scientific">Phaeosphaeria nodorum (strain SN15 / ATCC MYA-4574 / FGSC 10173)</name>
    <name type="common">Glume blotch fungus</name>
    <name type="synonym">Parastagonospora nodorum</name>
    <dbReference type="NCBI Taxonomy" id="321614"/>
    <lineage>
        <taxon>Eukaryota</taxon>
        <taxon>Fungi</taxon>
        <taxon>Dikarya</taxon>
        <taxon>Ascomycota</taxon>
        <taxon>Pezizomycotina</taxon>
        <taxon>Dothideomycetes</taxon>
        <taxon>Pleosporomycetidae</taxon>
        <taxon>Pleosporales</taxon>
        <taxon>Pleosporineae</taxon>
        <taxon>Phaeosphaeriaceae</taxon>
        <taxon>Parastagonospora</taxon>
    </lineage>
</organism>
<dbReference type="GO" id="GO:0000981">
    <property type="term" value="F:DNA-binding transcription factor activity, RNA polymerase II-specific"/>
    <property type="evidence" value="ECO:0007669"/>
    <property type="project" value="InterPro"/>
</dbReference>
<dbReference type="OrthoDB" id="39175at2759"/>
<dbReference type="SUPFAM" id="SSF57701">
    <property type="entry name" value="Zn2/Cys6 DNA-binding domain"/>
    <property type="match status" value="1"/>
</dbReference>
<accession>A0A7U2F7T6</accession>
<dbReference type="AlphaFoldDB" id="A0A7U2F7T6"/>
<dbReference type="PANTHER" id="PTHR46910:SF5">
    <property type="entry name" value="ZN(II)2CYS6 TRANSCRIPTION FACTOR (EUROFUNG)"/>
    <property type="match status" value="1"/>
</dbReference>
<reference evidence="5" key="1">
    <citation type="journal article" date="2021" name="BMC Genomics">
        <title>Chromosome-level genome assembly and manually-curated proteome of model necrotroph Parastagonospora nodorum Sn15 reveals a genome-wide trove of candidate effector homologs, and redundancy of virulence-related functions within an accessory chromosome.</title>
        <authorList>
            <person name="Bertazzoni S."/>
            <person name="Jones D.A.B."/>
            <person name="Phan H.T."/>
            <person name="Tan K.-C."/>
            <person name="Hane J.K."/>
        </authorList>
    </citation>
    <scope>NUCLEOTIDE SEQUENCE [LARGE SCALE GENOMIC DNA]</scope>
    <source>
        <strain evidence="5">SN15 / ATCC MYA-4574 / FGSC 10173)</strain>
    </source>
</reference>
<name>A0A7U2F7T6_PHANO</name>
<dbReference type="Proteomes" id="UP000663193">
    <property type="component" value="Chromosome 10"/>
</dbReference>
<evidence type="ECO:0000313" key="5">
    <source>
        <dbReference type="Proteomes" id="UP000663193"/>
    </source>
</evidence>
<protein>
    <recommendedName>
        <fullName evidence="3">Zn(2)-C6 fungal-type domain-containing protein</fullName>
    </recommendedName>
</protein>
<dbReference type="CDD" id="cd12148">
    <property type="entry name" value="fungal_TF_MHR"/>
    <property type="match status" value="1"/>
</dbReference>